<keyword evidence="4" id="KW-1003">Cell membrane</keyword>
<evidence type="ECO:0000256" key="6">
    <source>
        <dbReference type="ARBA" id="ARBA00022692"/>
    </source>
</evidence>
<keyword evidence="9 10" id="KW-0472">Membrane</keyword>
<keyword evidence="10" id="KW-0997">Cell inner membrane</keyword>
<protein>
    <recommendedName>
        <fullName evidence="10">Flagellar protein FliL</fullName>
    </recommendedName>
</protein>
<comment type="function">
    <text evidence="1 10">Controls the rotational direction of flagella during chemotaxis.</text>
</comment>
<organism evidence="11 12">
    <name type="scientific">Zestomonas insulae</name>
    <dbReference type="NCBI Taxonomy" id="2809017"/>
    <lineage>
        <taxon>Bacteria</taxon>
        <taxon>Pseudomonadati</taxon>
        <taxon>Pseudomonadota</taxon>
        <taxon>Gammaproteobacteria</taxon>
        <taxon>Pseudomonadales</taxon>
        <taxon>Pseudomonadaceae</taxon>
        <taxon>Zestomonas</taxon>
    </lineage>
</organism>
<evidence type="ECO:0000313" key="11">
    <source>
        <dbReference type="EMBL" id="MBM7059138.1"/>
    </source>
</evidence>
<accession>A0ABS2IAG1</accession>
<gene>
    <name evidence="11" type="ORF">JQX08_00290</name>
</gene>
<comment type="caution">
    <text evidence="11">The sequence shown here is derived from an EMBL/GenBank/DDBJ whole genome shotgun (WGS) entry which is preliminary data.</text>
</comment>
<dbReference type="InterPro" id="IPR005503">
    <property type="entry name" value="FliL"/>
</dbReference>
<evidence type="ECO:0000256" key="2">
    <source>
        <dbReference type="ARBA" id="ARBA00004162"/>
    </source>
</evidence>
<evidence type="ECO:0000256" key="9">
    <source>
        <dbReference type="ARBA" id="ARBA00023136"/>
    </source>
</evidence>
<keyword evidence="11" id="KW-0966">Cell projection</keyword>
<keyword evidence="5 10" id="KW-0145">Chemotaxis</keyword>
<keyword evidence="8" id="KW-1133">Transmembrane helix</keyword>
<keyword evidence="11" id="KW-0282">Flagellum</keyword>
<comment type="similarity">
    <text evidence="3 10">Belongs to the FliL family.</text>
</comment>
<dbReference type="RefSeq" id="WP_204913866.1">
    <property type="nucleotide sequence ID" value="NZ_JAFEUP010000001.1"/>
</dbReference>
<keyword evidence="6" id="KW-0812">Transmembrane</keyword>
<dbReference type="Pfam" id="PF03748">
    <property type="entry name" value="FliL"/>
    <property type="match status" value="1"/>
</dbReference>
<evidence type="ECO:0000256" key="3">
    <source>
        <dbReference type="ARBA" id="ARBA00008281"/>
    </source>
</evidence>
<keyword evidence="7 10" id="KW-0283">Flagellar rotation</keyword>
<name>A0ABS2IAG1_9GAMM</name>
<keyword evidence="11" id="KW-0969">Cilium</keyword>
<sequence length="172" mass="18804">MTMPRIMLLVLVLNTLIAVGGVVFNYQLVKPLLAASQAAKVSAPVLGEDGKPVEAAPAAEAAEEEVEPAEYAFFPVTKIIVSLQGKDREHYFIVDLVLQANLETEQKKLQQIDPMVRNSAVAYLSALKFDELRGKPIPELQVALEQALLADFATKKIVAPFEHVLVSKLIVQ</sequence>
<proteinExistence type="inferred from homology"/>
<evidence type="ECO:0000256" key="7">
    <source>
        <dbReference type="ARBA" id="ARBA00022779"/>
    </source>
</evidence>
<dbReference type="EMBL" id="JAFEUP010000001">
    <property type="protein sequence ID" value="MBM7059138.1"/>
    <property type="molecule type" value="Genomic_DNA"/>
</dbReference>
<evidence type="ECO:0000256" key="10">
    <source>
        <dbReference type="RuleBase" id="RU364125"/>
    </source>
</evidence>
<keyword evidence="12" id="KW-1185">Reference proteome</keyword>
<evidence type="ECO:0000313" key="12">
    <source>
        <dbReference type="Proteomes" id="UP000717995"/>
    </source>
</evidence>
<evidence type="ECO:0000256" key="8">
    <source>
        <dbReference type="ARBA" id="ARBA00022989"/>
    </source>
</evidence>
<evidence type="ECO:0000256" key="5">
    <source>
        <dbReference type="ARBA" id="ARBA00022500"/>
    </source>
</evidence>
<comment type="subcellular location">
    <subcellularLocation>
        <location evidence="10">Cell inner membrane</location>
    </subcellularLocation>
    <subcellularLocation>
        <location evidence="2">Cell membrane</location>
        <topology evidence="2">Single-pass membrane protein</topology>
    </subcellularLocation>
</comment>
<reference evidence="11 12" key="1">
    <citation type="submission" date="2021-02" db="EMBL/GenBank/DDBJ databases">
        <authorList>
            <person name="Lee D.-H."/>
        </authorList>
    </citation>
    <scope>NUCLEOTIDE SEQUENCE [LARGE SCALE GENOMIC DNA]</scope>
    <source>
        <strain evidence="11 12">UL073</strain>
    </source>
</reference>
<evidence type="ECO:0000256" key="1">
    <source>
        <dbReference type="ARBA" id="ARBA00002254"/>
    </source>
</evidence>
<dbReference type="Proteomes" id="UP000717995">
    <property type="component" value="Unassembled WGS sequence"/>
</dbReference>
<evidence type="ECO:0000256" key="4">
    <source>
        <dbReference type="ARBA" id="ARBA00022475"/>
    </source>
</evidence>